<evidence type="ECO:0008006" key="3">
    <source>
        <dbReference type="Google" id="ProtNLM"/>
    </source>
</evidence>
<dbReference type="RefSeq" id="WP_331846131.1">
    <property type="nucleotide sequence ID" value="NZ_JAZHPZ010000003.1"/>
</dbReference>
<name>A0ABU7VQ72_9BACL</name>
<dbReference type="EMBL" id="JAZHPZ010000003">
    <property type="protein sequence ID" value="MEF2965906.1"/>
    <property type="molecule type" value="Genomic_DNA"/>
</dbReference>
<evidence type="ECO:0000313" key="1">
    <source>
        <dbReference type="EMBL" id="MEF2965906.1"/>
    </source>
</evidence>
<dbReference type="Proteomes" id="UP001306950">
    <property type="component" value="Unassembled WGS sequence"/>
</dbReference>
<gene>
    <name evidence="1" type="ORF">V3851_08700</name>
</gene>
<evidence type="ECO:0000313" key="2">
    <source>
        <dbReference type="Proteomes" id="UP001306950"/>
    </source>
</evidence>
<comment type="caution">
    <text evidence="1">The sequence shown here is derived from an EMBL/GenBank/DDBJ whole genome shotgun (WGS) entry which is preliminary data.</text>
</comment>
<keyword evidence="2" id="KW-1185">Reference proteome</keyword>
<accession>A0ABU7VQ72</accession>
<reference evidence="1 2" key="1">
    <citation type="submission" date="2024-02" db="EMBL/GenBank/DDBJ databases">
        <title>A nitrogen-fixing paenibacillus bacterium.</title>
        <authorList>
            <person name="Zhang W.L."/>
            <person name="Chen S.F."/>
        </authorList>
    </citation>
    <scope>NUCLEOTIDE SEQUENCE [LARGE SCALE GENOMIC DNA]</scope>
    <source>
        <strain evidence="1 2">M1</strain>
    </source>
</reference>
<sequence>MKILKINVPPITLMTHHAAVFSIITNNDSYIPWVISNYLQLFRDRYTTDFYIHQHTLVTCPWLECSPLTLNEMRNGNLIKILTELIDKNSYIYAVVEAYHISSYRFSYQKFSFPHPLFFYGYDNEKRIFYVADFFYEGKYSYSTASYDEIHRSINCEFDFWTKGGIILNYLPNINYSFNIENIKTSLKDYLYSNNKSKLYRPYQYFEASDSVYGLNLSIEIAKDIELLDDDKVLDIRPMAMLVEHKKVLLLLNDYLYKNNYLSHNFNSKLKPLYEQTLLIRNLLLKYSIKKDKDLIKRATNQLISLVEEERTIIEMILDNIKVLGPGQAT</sequence>
<protein>
    <recommendedName>
        <fullName evidence="3">Butirosin biosynthesis protein H N-terminal domain-containing protein</fullName>
    </recommendedName>
</protein>
<proteinExistence type="predicted"/>
<organism evidence="1 2">
    <name type="scientific">Paenibacillus haidiansis</name>
    <dbReference type="NCBI Taxonomy" id="1574488"/>
    <lineage>
        <taxon>Bacteria</taxon>
        <taxon>Bacillati</taxon>
        <taxon>Bacillota</taxon>
        <taxon>Bacilli</taxon>
        <taxon>Bacillales</taxon>
        <taxon>Paenibacillaceae</taxon>
        <taxon>Paenibacillus</taxon>
    </lineage>
</organism>